<keyword evidence="3" id="KW-0539">Nucleus</keyword>
<dbReference type="OrthoDB" id="337750at2759"/>
<dbReference type="Gene3D" id="3.70.10.10">
    <property type="match status" value="1"/>
</dbReference>
<dbReference type="InterPro" id="IPR016580">
    <property type="entry name" value="HUS1"/>
</dbReference>
<dbReference type="PANTHER" id="PTHR12900:SF0">
    <property type="entry name" value="CHECKPOINT PROTEIN"/>
    <property type="match status" value="1"/>
</dbReference>
<comment type="similarity">
    <text evidence="2 4">Belongs to the HUS1 family.</text>
</comment>
<dbReference type="EMBL" id="CAJHUC010000886">
    <property type="protein sequence ID" value="CAD7698791.1"/>
    <property type="molecule type" value="Genomic_DNA"/>
</dbReference>
<dbReference type="GO" id="GO:0035861">
    <property type="term" value="C:site of double-strand break"/>
    <property type="evidence" value="ECO:0007669"/>
    <property type="project" value="TreeGrafter"/>
</dbReference>
<dbReference type="AlphaFoldDB" id="A0A8S1IUQ7"/>
<evidence type="ECO:0000256" key="2">
    <source>
        <dbReference type="ARBA" id="ARBA00005563"/>
    </source>
</evidence>
<evidence type="ECO:0000256" key="3">
    <source>
        <dbReference type="ARBA" id="ARBA00023242"/>
    </source>
</evidence>
<dbReference type="GO" id="GO:0006289">
    <property type="term" value="P:nucleotide-excision repair"/>
    <property type="evidence" value="ECO:0007669"/>
    <property type="project" value="TreeGrafter"/>
</dbReference>
<dbReference type="Proteomes" id="UP000708148">
    <property type="component" value="Unassembled WGS sequence"/>
</dbReference>
<name>A0A8S1IUQ7_9CHLO</name>
<dbReference type="GO" id="GO:0031573">
    <property type="term" value="P:mitotic intra-S DNA damage checkpoint signaling"/>
    <property type="evidence" value="ECO:0007669"/>
    <property type="project" value="TreeGrafter"/>
</dbReference>
<dbReference type="GO" id="GO:0044778">
    <property type="term" value="P:meiotic DNA integrity checkpoint signaling"/>
    <property type="evidence" value="ECO:0007669"/>
    <property type="project" value="TreeGrafter"/>
</dbReference>
<evidence type="ECO:0000313" key="5">
    <source>
        <dbReference type="EMBL" id="CAD7698791.1"/>
    </source>
</evidence>
<evidence type="ECO:0000256" key="4">
    <source>
        <dbReference type="PIRNR" id="PIRNR011312"/>
    </source>
</evidence>
<dbReference type="GO" id="GO:0030896">
    <property type="term" value="C:checkpoint clamp complex"/>
    <property type="evidence" value="ECO:0007669"/>
    <property type="project" value="InterPro"/>
</dbReference>
<evidence type="ECO:0000256" key="1">
    <source>
        <dbReference type="ARBA" id="ARBA00004123"/>
    </source>
</evidence>
<dbReference type="GO" id="GO:0000724">
    <property type="term" value="P:double-strand break repair via homologous recombination"/>
    <property type="evidence" value="ECO:0007669"/>
    <property type="project" value="TreeGrafter"/>
</dbReference>
<accession>A0A8S1IUQ7</accession>
<protein>
    <recommendedName>
        <fullName evidence="4">Checkpoint protein</fullName>
    </recommendedName>
</protein>
<sequence length="316" mass="34936">MRFKAVLSDQGIRLLDKGLLPTLEKFGQTCQLLLSLEDVHFVQDVVDTTGTQVIARVAINELFNSGSIRLESRYRNLIGFEFEVSLLRRVFKSAETNGADRIEVKLANKSVPLAAGESESRPFLTFAVTGENMNMVHELQIGPPFKPAQIDNILAEVESTSLCPFYLDVQPIIGQMQLQMERLKSMGDSLNLSLSKMGELYLTMRGEGLFLMSELGGLLVLPEGAAIEATARRPETAEERLQESLEMEQAAGVDVQTKHLSRSLAASQLTQPAQLLCGIGENGGYVHFMFVYRDPLSTAGFDDSMSLSFKLPVREE</sequence>
<dbReference type="Pfam" id="PF04005">
    <property type="entry name" value="Hus1"/>
    <property type="match status" value="1"/>
</dbReference>
<dbReference type="GO" id="GO:0005730">
    <property type="term" value="C:nucleolus"/>
    <property type="evidence" value="ECO:0007669"/>
    <property type="project" value="InterPro"/>
</dbReference>
<dbReference type="GO" id="GO:0033314">
    <property type="term" value="P:mitotic DNA replication checkpoint signaling"/>
    <property type="evidence" value="ECO:0007669"/>
    <property type="project" value="TreeGrafter"/>
</dbReference>
<dbReference type="InterPro" id="IPR007150">
    <property type="entry name" value="HUS1/Mec3"/>
</dbReference>
<comment type="caution">
    <text evidence="5">The sequence shown here is derived from an EMBL/GenBank/DDBJ whole genome shotgun (WGS) entry which is preliminary data.</text>
</comment>
<keyword evidence="6" id="KW-1185">Reference proteome</keyword>
<comment type="subcellular location">
    <subcellularLocation>
        <location evidence="1">Nucleus</location>
    </subcellularLocation>
</comment>
<evidence type="ECO:0000313" key="6">
    <source>
        <dbReference type="Proteomes" id="UP000708148"/>
    </source>
</evidence>
<dbReference type="PIRSF" id="PIRSF011312">
    <property type="entry name" value="Cell_cycle_HUS1"/>
    <property type="match status" value="1"/>
</dbReference>
<dbReference type="PANTHER" id="PTHR12900">
    <property type="entry name" value="MITOTIC AND DNA DAMAGE CHECKPOINT PROTEIN HUS1"/>
    <property type="match status" value="1"/>
</dbReference>
<proteinExistence type="inferred from homology"/>
<reference evidence="5" key="1">
    <citation type="submission" date="2020-12" db="EMBL/GenBank/DDBJ databases">
        <authorList>
            <person name="Iha C."/>
        </authorList>
    </citation>
    <scope>NUCLEOTIDE SEQUENCE</scope>
</reference>
<gene>
    <name evidence="5" type="ORF">OSTQU699_LOCUS4150</name>
</gene>
<dbReference type="GO" id="GO:0000723">
    <property type="term" value="P:telomere maintenance"/>
    <property type="evidence" value="ECO:0007669"/>
    <property type="project" value="TreeGrafter"/>
</dbReference>
<organism evidence="5 6">
    <name type="scientific">Ostreobium quekettii</name>
    <dbReference type="NCBI Taxonomy" id="121088"/>
    <lineage>
        <taxon>Eukaryota</taxon>
        <taxon>Viridiplantae</taxon>
        <taxon>Chlorophyta</taxon>
        <taxon>core chlorophytes</taxon>
        <taxon>Ulvophyceae</taxon>
        <taxon>TCBD clade</taxon>
        <taxon>Bryopsidales</taxon>
        <taxon>Ostreobineae</taxon>
        <taxon>Ostreobiaceae</taxon>
        <taxon>Ostreobium</taxon>
    </lineage>
</organism>